<evidence type="ECO:0000313" key="4">
    <source>
        <dbReference type="EMBL" id="MED1202324.1"/>
    </source>
</evidence>
<dbReference type="Gene3D" id="1.10.150.130">
    <property type="match status" value="1"/>
</dbReference>
<dbReference type="InterPro" id="IPR044068">
    <property type="entry name" value="CB"/>
</dbReference>
<feature type="domain" description="Core-binding (CB)" evidence="3">
    <location>
        <begin position="24"/>
        <end position="92"/>
    </location>
</feature>
<accession>A0ABU6MCD8</accession>
<organism evidence="4 5">
    <name type="scientific">Heyndrickxia acidicola</name>
    <dbReference type="NCBI Taxonomy" id="209389"/>
    <lineage>
        <taxon>Bacteria</taxon>
        <taxon>Bacillati</taxon>
        <taxon>Bacillota</taxon>
        <taxon>Bacilli</taxon>
        <taxon>Bacillales</taxon>
        <taxon>Bacillaceae</taxon>
        <taxon>Heyndrickxia</taxon>
    </lineage>
</organism>
<evidence type="ECO:0000256" key="2">
    <source>
        <dbReference type="PROSITE-ProRule" id="PRU01248"/>
    </source>
</evidence>
<dbReference type="InterPro" id="IPR010998">
    <property type="entry name" value="Integrase_recombinase_N"/>
</dbReference>
<keyword evidence="5" id="KW-1185">Reference proteome</keyword>
<sequence>MSERKGKRIVRRRTESKEPTIYGHTINQAFDYFITLKKTEGVRERTMSDYFILFRYFTDWLKDNYPEISLIADIDTTILREYAVYLSKEIQY</sequence>
<protein>
    <recommendedName>
        <fullName evidence="3">Core-binding (CB) domain-containing protein</fullName>
    </recommendedName>
</protein>
<comment type="caution">
    <text evidence="4">The sequence shown here is derived from an EMBL/GenBank/DDBJ whole genome shotgun (WGS) entry which is preliminary data.</text>
</comment>
<keyword evidence="1 2" id="KW-0238">DNA-binding</keyword>
<evidence type="ECO:0000313" key="5">
    <source>
        <dbReference type="Proteomes" id="UP001341444"/>
    </source>
</evidence>
<dbReference type="Proteomes" id="UP001341444">
    <property type="component" value="Unassembled WGS sequence"/>
</dbReference>
<name>A0ABU6MCD8_9BACI</name>
<proteinExistence type="predicted"/>
<dbReference type="PROSITE" id="PS51900">
    <property type="entry name" value="CB"/>
    <property type="match status" value="1"/>
</dbReference>
<dbReference type="EMBL" id="JARMAB010000005">
    <property type="protein sequence ID" value="MED1202324.1"/>
    <property type="molecule type" value="Genomic_DNA"/>
</dbReference>
<reference evidence="4 5" key="1">
    <citation type="submission" date="2023-03" db="EMBL/GenBank/DDBJ databases">
        <title>Bacillus Genome Sequencing.</title>
        <authorList>
            <person name="Dunlap C."/>
        </authorList>
    </citation>
    <scope>NUCLEOTIDE SEQUENCE [LARGE SCALE GENOMIC DNA]</scope>
    <source>
        <strain evidence="4 5">B-23453</strain>
    </source>
</reference>
<evidence type="ECO:0000259" key="3">
    <source>
        <dbReference type="PROSITE" id="PS51900"/>
    </source>
</evidence>
<gene>
    <name evidence="4" type="ORF">P4T90_04365</name>
</gene>
<evidence type="ECO:0000256" key="1">
    <source>
        <dbReference type="ARBA" id="ARBA00023125"/>
    </source>
</evidence>
<dbReference type="RefSeq" id="WP_066266938.1">
    <property type="nucleotide sequence ID" value="NZ_JARMAB010000005.1"/>
</dbReference>